<dbReference type="EMBL" id="KV722609">
    <property type="protein sequence ID" value="OCH85093.1"/>
    <property type="molecule type" value="Genomic_DNA"/>
</dbReference>
<protein>
    <submittedName>
        <fullName evidence="2">Uncharacterized protein</fullName>
    </submittedName>
</protein>
<reference evidence="2 3" key="1">
    <citation type="submission" date="2016-07" db="EMBL/GenBank/DDBJ databases">
        <title>Draft genome of the white-rot fungus Obba rivulosa 3A-2.</title>
        <authorList>
            <consortium name="DOE Joint Genome Institute"/>
            <person name="Miettinen O."/>
            <person name="Riley R."/>
            <person name="Acob R."/>
            <person name="Barry K."/>
            <person name="Cullen D."/>
            <person name="De Vries R."/>
            <person name="Hainaut M."/>
            <person name="Hatakka A."/>
            <person name="Henrissat B."/>
            <person name="Hilden K."/>
            <person name="Kuo R."/>
            <person name="Labutti K."/>
            <person name="Lipzen A."/>
            <person name="Makela M.R."/>
            <person name="Sandor L."/>
            <person name="Spatafora J.W."/>
            <person name="Grigoriev I.V."/>
            <person name="Hibbett D.S."/>
        </authorList>
    </citation>
    <scope>NUCLEOTIDE SEQUENCE [LARGE SCALE GENOMIC DNA]</scope>
    <source>
        <strain evidence="2 3">3A-2</strain>
    </source>
</reference>
<dbReference type="Proteomes" id="UP000250043">
    <property type="component" value="Unassembled WGS sequence"/>
</dbReference>
<name>A0A8E2DJT9_9APHY</name>
<evidence type="ECO:0000256" key="1">
    <source>
        <dbReference type="SAM" id="MobiDB-lite"/>
    </source>
</evidence>
<organism evidence="2 3">
    <name type="scientific">Obba rivulosa</name>
    <dbReference type="NCBI Taxonomy" id="1052685"/>
    <lineage>
        <taxon>Eukaryota</taxon>
        <taxon>Fungi</taxon>
        <taxon>Dikarya</taxon>
        <taxon>Basidiomycota</taxon>
        <taxon>Agaricomycotina</taxon>
        <taxon>Agaricomycetes</taxon>
        <taxon>Polyporales</taxon>
        <taxon>Gelatoporiaceae</taxon>
        <taxon>Obba</taxon>
    </lineage>
</organism>
<dbReference type="AlphaFoldDB" id="A0A8E2DJT9"/>
<feature type="region of interest" description="Disordered" evidence="1">
    <location>
        <begin position="1"/>
        <end position="20"/>
    </location>
</feature>
<proteinExistence type="predicted"/>
<keyword evidence="3" id="KW-1185">Reference proteome</keyword>
<accession>A0A8E2DJT9</accession>
<sequence length="79" mass="8825">MALSEAQTSTRDPGPDEQANVTISVKAIRISLKPRARNCFMRSFPGDYTISCTVDSNTEEKTFGANKQMILLWELEASR</sequence>
<gene>
    <name evidence="2" type="ORF">OBBRIDRAFT_340902</name>
</gene>
<evidence type="ECO:0000313" key="2">
    <source>
        <dbReference type="EMBL" id="OCH85093.1"/>
    </source>
</evidence>
<evidence type="ECO:0000313" key="3">
    <source>
        <dbReference type="Proteomes" id="UP000250043"/>
    </source>
</evidence>
<feature type="compositionally biased region" description="Polar residues" evidence="1">
    <location>
        <begin position="1"/>
        <end position="11"/>
    </location>
</feature>